<dbReference type="InterPro" id="IPR011990">
    <property type="entry name" value="TPR-like_helical_dom_sf"/>
</dbReference>
<feature type="repeat" description="TPR" evidence="8">
    <location>
        <begin position="645"/>
        <end position="678"/>
    </location>
</feature>
<dbReference type="InterPro" id="IPR019734">
    <property type="entry name" value="TPR_rpt"/>
</dbReference>
<dbReference type="Proteomes" id="UP001445335">
    <property type="component" value="Unassembled WGS sequence"/>
</dbReference>
<keyword evidence="4" id="KW-0963">Cytoplasm</keyword>
<keyword evidence="5" id="KW-0677">Repeat</keyword>
<dbReference type="EMBL" id="JALJOU010000023">
    <property type="protein sequence ID" value="KAK9837124.1"/>
    <property type="molecule type" value="Genomic_DNA"/>
</dbReference>
<evidence type="ECO:0000256" key="8">
    <source>
        <dbReference type="PROSITE-ProRule" id="PRU00339"/>
    </source>
</evidence>
<organism evidence="10 11">
    <name type="scientific">Elliptochloris bilobata</name>
    <dbReference type="NCBI Taxonomy" id="381761"/>
    <lineage>
        <taxon>Eukaryota</taxon>
        <taxon>Viridiplantae</taxon>
        <taxon>Chlorophyta</taxon>
        <taxon>core chlorophytes</taxon>
        <taxon>Trebouxiophyceae</taxon>
        <taxon>Trebouxiophyceae incertae sedis</taxon>
        <taxon>Elliptochloris clade</taxon>
        <taxon>Elliptochloris</taxon>
    </lineage>
</organism>
<evidence type="ECO:0000256" key="6">
    <source>
        <dbReference type="ARBA" id="ARBA00022803"/>
    </source>
</evidence>
<accession>A0AAW1RTR6</accession>
<name>A0AAW1RTR6_9CHLO</name>
<evidence type="ECO:0000256" key="2">
    <source>
        <dbReference type="ARBA" id="ARBA00004496"/>
    </source>
</evidence>
<feature type="repeat" description="TPR" evidence="8">
    <location>
        <begin position="538"/>
        <end position="571"/>
    </location>
</feature>
<evidence type="ECO:0000256" key="5">
    <source>
        <dbReference type="ARBA" id="ARBA00022737"/>
    </source>
</evidence>
<evidence type="ECO:0000313" key="11">
    <source>
        <dbReference type="Proteomes" id="UP001445335"/>
    </source>
</evidence>
<gene>
    <name evidence="10" type="ORF">WJX81_004650</name>
</gene>
<comment type="subcellular location">
    <subcellularLocation>
        <location evidence="2">Cytoplasm</location>
    </subcellularLocation>
    <subcellularLocation>
        <location evidence="1">Peroxisome</location>
    </subcellularLocation>
</comment>
<feature type="region of interest" description="Disordered" evidence="9">
    <location>
        <begin position="1"/>
        <end position="24"/>
    </location>
</feature>
<protein>
    <recommendedName>
        <fullName evidence="12">Peroxin-5</fullName>
    </recommendedName>
</protein>
<dbReference type="Gene3D" id="1.25.40.10">
    <property type="entry name" value="Tetratricopeptide repeat domain"/>
    <property type="match status" value="1"/>
</dbReference>
<keyword evidence="7" id="KW-0576">Peroxisome</keyword>
<dbReference type="GO" id="GO:0016560">
    <property type="term" value="P:protein import into peroxisome matrix, docking"/>
    <property type="evidence" value="ECO:0007669"/>
    <property type="project" value="TreeGrafter"/>
</dbReference>
<dbReference type="PROSITE" id="PS50293">
    <property type="entry name" value="TPR_REGION"/>
    <property type="match status" value="1"/>
</dbReference>
<dbReference type="Pfam" id="PF13432">
    <property type="entry name" value="TPR_16"/>
    <property type="match status" value="2"/>
</dbReference>
<keyword evidence="11" id="KW-1185">Reference proteome</keyword>
<dbReference type="GO" id="GO:0005829">
    <property type="term" value="C:cytosol"/>
    <property type="evidence" value="ECO:0007669"/>
    <property type="project" value="TreeGrafter"/>
</dbReference>
<dbReference type="InterPro" id="IPR024111">
    <property type="entry name" value="PEX5/PEX5L"/>
</dbReference>
<evidence type="ECO:0008006" key="12">
    <source>
        <dbReference type="Google" id="ProtNLM"/>
    </source>
</evidence>
<feature type="repeat" description="TPR" evidence="8">
    <location>
        <begin position="713"/>
        <end position="746"/>
    </location>
</feature>
<dbReference type="SUPFAM" id="SSF48452">
    <property type="entry name" value="TPR-like"/>
    <property type="match status" value="1"/>
</dbReference>
<dbReference type="SMART" id="SM00028">
    <property type="entry name" value="TPR"/>
    <property type="match status" value="4"/>
</dbReference>
<dbReference type="PROSITE" id="PS50005">
    <property type="entry name" value="TPR"/>
    <property type="match status" value="4"/>
</dbReference>
<evidence type="ECO:0000256" key="3">
    <source>
        <dbReference type="ARBA" id="ARBA00005348"/>
    </source>
</evidence>
<dbReference type="GO" id="GO:0005778">
    <property type="term" value="C:peroxisomal membrane"/>
    <property type="evidence" value="ECO:0007669"/>
    <property type="project" value="TreeGrafter"/>
</dbReference>
<dbReference type="AlphaFoldDB" id="A0AAW1RTR6"/>
<evidence type="ECO:0000256" key="1">
    <source>
        <dbReference type="ARBA" id="ARBA00004275"/>
    </source>
</evidence>
<dbReference type="Pfam" id="PF00515">
    <property type="entry name" value="TPR_1"/>
    <property type="match status" value="1"/>
</dbReference>
<evidence type="ECO:0000313" key="10">
    <source>
        <dbReference type="EMBL" id="KAK9837124.1"/>
    </source>
</evidence>
<evidence type="ECO:0000256" key="4">
    <source>
        <dbReference type="ARBA" id="ARBA00022490"/>
    </source>
</evidence>
<feature type="repeat" description="TPR" evidence="8">
    <location>
        <begin position="679"/>
        <end position="712"/>
    </location>
</feature>
<dbReference type="GO" id="GO:0005052">
    <property type="term" value="F:peroxisome matrix targeting signal-1 binding"/>
    <property type="evidence" value="ECO:0007669"/>
    <property type="project" value="TreeGrafter"/>
</dbReference>
<dbReference type="PANTHER" id="PTHR10130">
    <property type="entry name" value="PEROXISOMAL TARGETING SIGNAL 1 RECEPTOR PEX5"/>
    <property type="match status" value="1"/>
</dbReference>
<proteinExistence type="inferred from homology"/>
<reference evidence="10 11" key="1">
    <citation type="journal article" date="2024" name="Nat. Commun.">
        <title>Phylogenomics reveals the evolutionary origins of lichenization in chlorophyte algae.</title>
        <authorList>
            <person name="Puginier C."/>
            <person name="Libourel C."/>
            <person name="Otte J."/>
            <person name="Skaloud P."/>
            <person name="Haon M."/>
            <person name="Grisel S."/>
            <person name="Petersen M."/>
            <person name="Berrin J.G."/>
            <person name="Delaux P.M."/>
            <person name="Dal Grande F."/>
            <person name="Keller J."/>
        </authorList>
    </citation>
    <scope>NUCLEOTIDE SEQUENCE [LARGE SCALE GENOMIC DNA]</scope>
    <source>
        <strain evidence="10 11">SAG 245.80</strain>
    </source>
</reference>
<evidence type="ECO:0000256" key="9">
    <source>
        <dbReference type="SAM" id="MobiDB-lite"/>
    </source>
</evidence>
<sequence>MALRELVTGNDACTPAEGGAGPSNAMASLADSLLGRSSKVQERLRELPGMAGAAGPSGLQEYAGSSASAAAFAAAEEDAMAVPGAASSSGYTREANGFGAQHGFAGPPSVLGHVPPEFAEFEDIYAQARFGRPPGFAPGRGGPPPPLTGFLHAFLESAKARTAFQPLPMPAVQLSPAEQCRVRDRSTIMARQLFAERGDEFADAQVGQLLLSLNIDPAALPAGAPGADHAAWNAIFRAGGPRIPERAMAADVAAGGRMAAATPPGSGWVDEFGAMSLGGRVPAAGAAWAGEFQGAPGTPAGWAEQFQAEHVPGGAWAEQYAAEERGPGAEWASEFQHAEAAAAEARAGGRADASGDALAQTHALAATLAADKDGKFANSRFLQFVSKMSRGEIVLENNEAKTISATSAQWAREFNESQAAQRDYAAGGTWAEEFAGKGGAGGAWADQFAAGLDGGDWAEQFARDADAEAAQQNGAAAAAARGVEVDVCAAGVYVFAPDNPFVQDTNSFARGRELFRGGLLTEAVLALEAEVQRQPGNVPAWLLLGTIQAENDDDLQAIAAWNRALEAEPGNAEVLLSMGVSYTNELDQGRALGFLRRWLERRLAQGAAHPELLAAARAGPIDSSQRLRHASELFERASAQMPGDADVHVALGVLRSLARDYGGAADAFRTALAARPDDYSLWNKLGATLANSGRSGEAVGAYQRALDLKPNYMRAWANMGISQASLGNYDAAARYYTRALGLNPNAAAVWGYLRSSLTCGDRVDLLAAVADSDLETLQRALPL</sequence>
<keyword evidence="6 8" id="KW-0802">TPR repeat</keyword>
<comment type="similarity">
    <text evidence="3">Belongs to the peroxisomal targeting signal receptor family.</text>
</comment>
<dbReference type="PANTHER" id="PTHR10130:SF0">
    <property type="entry name" value="GH08708P"/>
    <property type="match status" value="1"/>
</dbReference>
<evidence type="ECO:0000256" key="7">
    <source>
        <dbReference type="ARBA" id="ARBA00023140"/>
    </source>
</evidence>
<comment type="caution">
    <text evidence="10">The sequence shown here is derived from an EMBL/GenBank/DDBJ whole genome shotgun (WGS) entry which is preliminary data.</text>
</comment>